<name>A0A644TK02_9ZZZZ</name>
<reference evidence="7" key="1">
    <citation type="submission" date="2019-08" db="EMBL/GenBank/DDBJ databases">
        <authorList>
            <person name="Kucharzyk K."/>
            <person name="Murdoch R.W."/>
            <person name="Higgins S."/>
            <person name="Loffler F."/>
        </authorList>
    </citation>
    <scope>NUCLEOTIDE SEQUENCE</scope>
</reference>
<keyword evidence="4 5" id="KW-0472">Membrane</keyword>
<comment type="subcellular location">
    <subcellularLocation>
        <location evidence="1">Membrane</location>
        <topology evidence="1">Multi-pass membrane protein</topology>
    </subcellularLocation>
</comment>
<keyword evidence="3 5" id="KW-1133">Transmembrane helix</keyword>
<proteinExistence type="predicted"/>
<organism evidence="7">
    <name type="scientific">bioreactor metagenome</name>
    <dbReference type="NCBI Taxonomy" id="1076179"/>
    <lineage>
        <taxon>unclassified sequences</taxon>
        <taxon>metagenomes</taxon>
        <taxon>ecological metagenomes</taxon>
    </lineage>
</organism>
<evidence type="ECO:0000256" key="4">
    <source>
        <dbReference type="ARBA" id="ARBA00023136"/>
    </source>
</evidence>
<evidence type="ECO:0000256" key="5">
    <source>
        <dbReference type="SAM" id="Phobius"/>
    </source>
</evidence>
<dbReference type="AlphaFoldDB" id="A0A644TK02"/>
<dbReference type="EMBL" id="VSSQ01000036">
    <property type="protein sequence ID" value="MPL67233.1"/>
    <property type="molecule type" value="Genomic_DNA"/>
</dbReference>
<accession>A0A644TK02</accession>
<keyword evidence="2 5" id="KW-0812">Transmembrane</keyword>
<dbReference type="GO" id="GO:0016020">
    <property type="term" value="C:membrane"/>
    <property type="evidence" value="ECO:0007669"/>
    <property type="project" value="UniProtKB-SubCell"/>
</dbReference>
<gene>
    <name evidence="7" type="ORF">SDC9_12924</name>
</gene>
<feature type="domain" description="TM2" evidence="6">
    <location>
        <begin position="69"/>
        <end position="114"/>
    </location>
</feature>
<dbReference type="InterPro" id="IPR007829">
    <property type="entry name" value="TM2"/>
</dbReference>
<evidence type="ECO:0000256" key="2">
    <source>
        <dbReference type="ARBA" id="ARBA00022692"/>
    </source>
</evidence>
<dbReference type="Pfam" id="PF05154">
    <property type="entry name" value="TM2"/>
    <property type="match status" value="1"/>
</dbReference>
<evidence type="ECO:0000313" key="7">
    <source>
        <dbReference type="EMBL" id="MPL67233.1"/>
    </source>
</evidence>
<feature type="transmembrane region" description="Helical" evidence="5">
    <location>
        <begin position="73"/>
        <end position="91"/>
    </location>
</feature>
<evidence type="ECO:0000256" key="1">
    <source>
        <dbReference type="ARBA" id="ARBA00004141"/>
    </source>
</evidence>
<protein>
    <recommendedName>
        <fullName evidence="6">TM2 domain-containing protein</fullName>
    </recommendedName>
</protein>
<comment type="caution">
    <text evidence="7">The sequence shown here is derived from an EMBL/GenBank/DDBJ whole genome shotgun (WGS) entry which is preliminary data.</text>
</comment>
<evidence type="ECO:0000259" key="6">
    <source>
        <dbReference type="Pfam" id="PF05154"/>
    </source>
</evidence>
<sequence length="150" mass="15787">MRGTVLGINPQSGAGVISGEDGSRYNFSLQSVDGDVALMRAGGQVDFQVDSGNAVSIFPVVAAPTQLGAKSKVVAGLLAIFLGGLGIHKFYLGYTGAGIIMLLCSLFGAILLFIPTFVIGIVALVEGIIYLTKSDQEFYETYEVGKKAWF</sequence>
<feature type="transmembrane region" description="Helical" evidence="5">
    <location>
        <begin position="97"/>
        <end position="125"/>
    </location>
</feature>
<evidence type="ECO:0000256" key="3">
    <source>
        <dbReference type="ARBA" id="ARBA00022989"/>
    </source>
</evidence>